<evidence type="ECO:0000313" key="2">
    <source>
        <dbReference type="EMBL" id="GAA2718102.1"/>
    </source>
</evidence>
<organism evidence="2 3">
    <name type="scientific">Actinocorallia aurantiaca</name>
    <dbReference type="NCBI Taxonomy" id="46204"/>
    <lineage>
        <taxon>Bacteria</taxon>
        <taxon>Bacillati</taxon>
        <taxon>Actinomycetota</taxon>
        <taxon>Actinomycetes</taxon>
        <taxon>Streptosporangiales</taxon>
        <taxon>Thermomonosporaceae</taxon>
        <taxon>Actinocorallia</taxon>
    </lineage>
</organism>
<evidence type="ECO:0008006" key="4">
    <source>
        <dbReference type="Google" id="ProtNLM"/>
    </source>
</evidence>
<evidence type="ECO:0000313" key="3">
    <source>
        <dbReference type="Proteomes" id="UP001501842"/>
    </source>
</evidence>
<gene>
    <name evidence="2" type="ORF">GCM10010439_00400</name>
</gene>
<feature type="compositionally biased region" description="Basic and acidic residues" evidence="1">
    <location>
        <begin position="16"/>
        <end position="25"/>
    </location>
</feature>
<comment type="caution">
    <text evidence="2">The sequence shown here is derived from an EMBL/GenBank/DDBJ whole genome shotgun (WGS) entry which is preliminary data.</text>
</comment>
<proteinExistence type="predicted"/>
<protein>
    <recommendedName>
        <fullName evidence="4">Ribbon-helix-helix CopG family protein</fullName>
    </recommendedName>
</protein>
<evidence type="ECO:0000256" key="1">
    <source>
        <dbReference type="SAM" id="MobiDB-lite"/>
    </source>
</evidence>
<dbReference type="Proteomes" id="UP001501842">
    <property type="component" value="Unassembled WGS sequence"/>
</dbReference>
<keyword evidence="3" id="KW-1185">Reference proteome</keyword>
<accession>A0ABN3TS02</accession>
<dbReference type="RefSeq" id="WP_344447964.1">
    <property type="nucleotide sequence ID" value="NZ_BAAATZ010000001.1"/>
</dbReference>
<reference evidence="2 3" key="1">
    <citation type="journal article" date="2019" name="Int. J. Syst. Evol. Microbiol.">
        <title>The Global Catalogue of Microorganisms (GCM) 10K type strain sequencing project: providing services to taxonomists for standard genome sequencing and annotation.</title>
        <authorList>
            <consortium name="The Broad Institute Genomics Platform"/>
            <consortium name="The Broad Institute Genome Sequencing Center for Infectious Disease"/>
            <person name="Wu L."/>
            <person name="Ma J."/>
        </authorList>
    </citation>
    <scope>NUCLEOTIDE SEQUENCE [LARGE SCALE GENOMIC DNA]</scope>
    <source>
        <strain evidence="2 3">JCM 8201</strain>
    </source>
</reference>
<sequence>MTPKFDSRDAPGSAGARDRARRTDRSGAPSFQIDDRMRRHLAELAAERKISVQELLESAFGRPREPDLAELEEQRRHLYDFLLAEYRANVDPEGTRADWERWLAEGTPAEEIPADTRPR</sequence>
<feature type="region of interest" description="Disordered" evidence="1">
    <location>
        <begin position="1"/>
        <end position="33"/>
    </location>
</feature>
<dbReference type="EMBL" id="BAAATZ010000001">
    <property type="protein sequence ID" value="GAA2718102.1"/>
    <property type="molecule type" value="Genomic_DNA"/>
</dbReference>
<name>A0ABN3TS02_9ACTN</name>